<proteinExistence type="predicted"/>
<organism evidence="1 2">
    <name type="scientific">Streptomyces griseomycini</name>
    <dbReference type="NCBI Taxonomy" id="66895"/>
    <lineage>
        <taxon>Bacteria</taxon>
        <taxon>Bacillati</taxon>
        <taxon>Actinomycetota</taxon>
        <taxon>Actinomycetes</taxon>
        <taxon>Kitasatosporales</taxon>
        <taxon>Streptomycetaceae</taxon>
        <taxon>Streptomyces</taxon>
    </lineage>
</organism>
<evidence type="ECO:0000313" key="2">
    <source>
        <dbReference type="Proteomes" id="UP000579523"/>
    </source>
</evidence>
<dbReference type="RefSeq" id="WP_184829348.1">
    <property type="nucleotide sequence ID" value="NZ_BMTI01000030.1"/>
</dbReference>
<gene>
    <name evidence="1" type="ORF">FHS37_007471</name>
</gene>
<dbReference type="EMBL" id="JACHJI010000027">
    <property type="protein sequence ID" value="MBB4903374.1"/>
    <property type="molecule type" value="Genomic_DNA"/>
</dbReference>
<sequence>MLVEKRAVLEALVELAGHAVEQVPLGGCVPVSVLVSAPAVAGLGTG</sequence>
<reference evidence="1 2" key="1">
    <citation type="submission" date="2020-08" db="EMBL/GenBank/DDBJ databases">
        <title>Genomic Encyclopedia of Type Strains, Phase III (KMG-III): the genomes of soil and plant-associated and newly described type strains.</title>
        <authorList>
            <person name="Whitman W."/>
        </authorList>
    </citation>
    <scope>NUCLEOTIDE SEQUENCE [LARGE SCALE GENOMIC DNA]</scope>
    <source>
        <strain evidence="1 2">CECT 3273</strain>
    </source>
</reference>
<accession>A0A7W7VAV3</accession>
<keyword evidence="2" id="KW-1185">Reference proteome</keyword>
<dbReference type="AlphaFoldDB" id="A0A7W7VAV3"/>
<name>A0A7W7VAV3_9ACTN</name>
<protein>
    <submittedName>
        <fullName evidence="1">Uncharacterized protein</fullName>
    </submittedName>
</protein>
<evidence type="ECO:0000313" key="1">
    <source>
        <dbReference type="EMBL" id="MBB4903374.1"/>
    </source>
</evidence>
<dbReference type="Proteomes" id="UP000579523">
    <property type="component" value="Unassembled WGS sequence"/>
</dbReference>
<comment type="caution">
    <text evidence="1">The sequence shown here is derived from an EMBL/GenBank/DDBJ whole genome shotgun (WGS) entry which is preliminary data.</text>
</comment>